<proteinExistence type="predicted"/>
<organism evidence="1">
    <name type="scientific">Arundo donax</name>
    <name type="common">Giant reed</name>
    <name type="synonym">Donax arundinaceus</name>
    <dbReference type="NCBI Taxonomy" id="35708"/>
    <lineage>
        <taxon>Eukaryota</taxon>
        <taxon>Viridiplantae</taxon>
        <taxon>Streptophyta</taxon>
        <taxon>Embryophyta</taxon>
        <taxon>Tracheophyta</taxon>
        <taxon>Spermatophyta</taxon>
        <taxon>Magnoliopsida</taxon>
        <taxon>Liliopsida</taxon>
        <taxon>Poales</taxon>
        <taxon>Poaceae</taxon>
        <taxon>PACMAD clade</taxon>
        <taxon>Arundinoideae</taxon>
        <taxon>Arundineae</taxon>
        <taxon>Arundo</taxon>
    </lineage>
</organism>
<dbReference type="EMBL" id="GBRH01237542">
    <property type="protein sequence ID" value="JAD60353.1"/>
    <property type="molecule type" value="Transcribed_RNA"/>
</dbReference>
<evidence type="ECO:0000313" key="1">
    <source>
        <dbReference type="EMBL" id="JAD60353.1"/>
    </source>
</evidence>
<dbReference type="AlphaFoldDB" id="A0A0A9BDV7"/>
<reference evidence="1" key="1">
    <citation type="submission" date="2014-09" db="EMBL/GenBank/DDBJ databases">
        <authorList>
            <person name="Magalhaes I.L.F."/>
            <person name="Oliveira U."/>
            <person name="Santos F.R."/>
            <person name="Vidigal T.H.D.A."/>
            <person name="Brescovit A.D."/>
            <person name="Santos A.J."/>
        </authorList>
    </citation>
    <scope>NUCLEOTIDE SEQUENCE</scope>
    <source>
        <tissue evidence="1">Shoot tissue taken approximately 20 cm above the soil surface</tissue>
    </source>
</reference>
<reference evidence="1" key="2">
    <citation type="journal article" date="2015" name="Data Brief">
        <title>Shoot transcriptome of the giant reed, Arundo donax.</title>
        <authorList>
            <person name="Barrero R.A."/>
            <person name="Guerrero F.D."/>
            <person name="Moolhuijzen P."/>
            <person name="Goolsby J.A."/>
            <person name="Tidwell J."/>
            <person name="Bellgard S.E."/>
            <person name="Bellgard M.I."/>
        </authorList>
    </citation>
    <scope>NUCLEOTIDE SEQUENCE</scope>
    <source>
        <tissue evidence="1">Shoot tissue taken approximately 20 cm above the soil surface</tissue>
    </source>
</reference>
<protein>
    <submittedName>
        <fullName evidence="1">Uncharacterized protein</fullName>
    </submittedName>
</protein>
<accession>A0A0A9BDV7</accession>
<name>A0A0A9BDV7_ARUDO</name>
<sequence length="21" mass="2608">MVELASYSPEYRIRNGKYRFQ</sequence>